<evidence type="ECO:0000313" key="2">
    <source>
        <dbReference type="Proteomes" id="UP001144978"/>
    </source>
</evidence>
<sequence length="76" mass="8514">MSSSKTFNPEETYEVAKLQVATRSCCYQGETRGFVPGVRAEEEDPCLLRIASSARKDILEDHSAGTYVHLMGLRYL</sequence>
<dbReference type="Proteomes" id="UP001144978">
    <property type="component" value="Unassembled WGS sequence"/>
</dbReference>
<proteinExistence type="predicted"/>
<organism evidence="1 2">
    <name type="scientific">Trametes sanguinea</name>
    <dbReference type="NCBI Taxonomy" id="158606"/>
    <lineage>
        <taxon>Eukaryota</taxon>
        <taxon>Fungi</taxon>
        <taxon>Dikarya</taxon>
        <taxon>Basidiomycota</taxon>
        <taxon>Agaricomycotina</taxon>
        <taxon>Agaricomycetes</taxon>
        <taxon>Polyporales</taxon>
        <taxon>Polyporaceae</taxon>
        <taxon>Trametes</taxon>
    </lineage>
</organism>
<gene>
    <name evidence="1" type="ORF">NUW54_g14234</name>
</gene>
<keyword evidence="2" id="KW-1185">Reference proteome</keyword>
<accession>A0ACC1MFR9</accession>
<evidence type="ECO:0000313" key="1">
    <source>
        <dbReference type="EMBL" id="KAJ2964535.1"/>
    </source>
</evidence>
<comment type="caution">
    <text evidence="1">The sequence shown here is derived from an EMBL/GenBank/DDBJ whole genome shotgun (WGS) entry which is preliminary data.</text>
</comment>
<reference evidence="1" key="1">
    <citation type="submission" date="2022-08" db="EMBL/GenBank/DDBJ databases">
        <title>Genome Sequence of Pycnoporus sanguineus.</title>
        <authorList>
            <person name="Buettner E."/>
        </authorList>
    </citation>
    <scope>NUCLEOTIDE SEQUENCE</scope>
    <source>
        <strain evidence="1">CG-C14</strain>
    </source>
</reference>
<dbReference type="EMBL" id="JANSHE010007169">
    <property type="protein sequence ID" value="KAJ2964535.1"/>
    <property type="molecule type" value="Genomic_DNA"/>
</dbReference>
<name>A0ACC1MFR9_9APHY</name>
<protein>
    <submittedName>
        <fullName evidence="1">Uncharacterized protein</fullName>
    </submittedName>
</protein>